<dbReference type="GO" id="GO:0034097">
    <property type="term" value="P:response to cytokine"/>
    <property type="evidence" value="ECO:0007669"/>
    <property type="project" value="TreeGrafter"/>
</dbReference>
<comment type="subcellular location">
    <subcellularLocation>
        <location evidence="1">Secreted</location>
    </subcellularLocation>
</comment>
<dbReference type="Ensembl" id="ENSPNAT00000001512.2">
    <property type="protein sequence ID" value="ENSPNAP00000007638.1"/>
    <property type="gene ID" value="ENSPNAG00000013394.2"/>
</dbReference>
<name>A0A3B4C7J6_PYGNA</name>
<dbReference type="GO" id="GO:0031012">
    <property type="term" value="C:extracellular matrix"/>
    <property type="evidence" value="ECO:0007669"/>
    <property type="project" value="TreeGrafter"/>
</dbReference>
<evidence type="ECO:0000256" key="3">
    <source>
        <dbReference type="ARBA" id="ARBA00013520"/>
    </source>
</evidence>
<dbReference type="GO" id="GO:0051045">
    <property type="term" value="P:negative regulation of membrane protein ectodomain proteolysis"/>
    <property type="evidence" value="ECO:0007669"/>
    <property type="project" value="TreeGrafter"/>
</dbReference>
<evidence type="ECO:0000256" key="9">
    <source>
        <dbReference type="ARBA" id="ARBA00030102"/>
    </source>
</evidence>
<keyword evidence="5" id="KW-0483">Metalloprotease inhibitor</keyword>
<evidence type="ECO:0000256" key="12">
    <source>
        <dbReference type="PIRSR" id="PIRSR601820-3"/>
    </source>
</evidence>
<feature type="site" description="Involved in metalloproteinase-binding" evidence="11">
    <location>
        <position position="66"/>
    </location>
</feature>
<dbReference type="FunFam" id="3.90.370.10:FF:000001">
    <property type="entry name" value="Metalloproteinase inhibitor 3"/>
    <property type="match status" value="1"/>
</dbReference>
<evidence type="ECO:0000259" key="14">
    <source>
        <dbReference type="PROSITE" id="PS50189"/>
    </source>
</evidence>
<dbReference type="SUPFAM" id="SSF50242">
    <property type="entry name" value="TIMP-like"/>
    <property type="match status" value="1"/>
</dbReference>
<keyword evidence="7 12" id="KW-1015">Disulfide bond</keyword>
<dbReference type="GO" id="GO:0046872">
    <property type="term" value="F:metal ion binding"/>
    <property type="evidence" value="ECO:0007669"/>
    <property type="project" value="UniProtKB-KW"/>
</dbReference>
<evidence type="ECO:0000256" key="2">
    <source>
        <dbReference type="ARBA" id="ARBA00011027"/>
    </source>
</evidence>
<feature type="disulfide bond" evidence="12">
    <location>
        <begin position="38"/>
        <end position="151"/>
    </location>
</feature>
<dbReference type="SMART" id="SM00206">
    <property type="entry name" value="NTR"/>
    <property type="match status" value="1"/>
</dbReference>
<dbReference type="GO" id="GO:0002020">
    <property type="term" value="F:protease binding"/>
    <property type="evidence" value="ECO:0007669"/>
    <property type="project" value="TreeGrafter"/>
</dbReference>
<organism evidence="15 16">
    <name type="scientific">Pygocentrus nattereri</name>
    <name type="common">Red-bellied piranha</name>
    <dbReference type="NCBI Taxonomy" id="42514"/>
    <lineage>
        <taxon>Eukaryota</taxon>
        <taxon>Metazoa</taxon>
        <taxon>Chordata</taxon>
        <taxon>Craniata</taxon>
        <taxon>Vertebrata</taxon>
        <taxon>Euteleostomi</taxon>
        <taxon>Actinopterygii</taxon>
        <taxon>Neopterygii</taxon>
        <taxon>Teleostei</taxon>
        <taxon>Ostariophysi</taxon>
        <taxon>Characiformes</taxon>
        <taxon>Characoidei</taxon>
        <taxon>Pygocentrus</taxon>
    </lineage>
</organism>
<keyword evidence="16" id="KW-1185">Reference proteome</keyword>
<dbReference type="OMA" id="ITRCTSI"/>
<dbReference type="GeneID" id="108435865"/>
<dbReference type="AlphaFoldDB" id="A0A3B4C7J6"/>
<dbReference type="PANTHER" id="PTHR11844:SF24">
    <property type="entry name" value="METALLOPROTEINASE INHIBITOR 2"/>
    <property type="match status" value="1"/>
</dbReference>
<sequence length="219" mass="24036">MTKPGSFSAPLLALLLWRLGEVAEACSCAPAHPQQAHCNADVVIRAKVIGQKEVLIGSDTYGNPIKKIQYDIKQMKMFKGPSQEINAIFTAPTSAVCGVTLESDGKSEYLVTGKLESDGTVHVTLCDFIVPWNSLTPAQRKGFEVRYETGCGCRIVRCSSVPCSVSDPVECLWTDWITQSTVQGPQAQHYTCIKRNDDSCAWYRGAALPKNEFMDIEDP</sequence>
<feature type="binding site" evidence="10">
    <location>
        <position position="26"/>
    </location>
    <ligand>
        <name>Zn(2+)</name>
        <dbReference type="ChEBI" id="CHEBI:29105"/>
        <note>ligand shared with metalloproteinase partner</note>
    </ligand>
</feature>
<evidence type="ECO:0000256" key="11">
    <source>
        <dbReference type="PIRSR" id="PIRSR601820-2"/>
    </source>
</evidence>
<feature type="disulfide bond" evidence="12">
    <location>
        <begin position="153"/>
        <end position="200"/>
    </location>
</feature>
<keyword evidence="8" id="KW-0481">Metalloenzyme inhibitor</keyword>
<evidence type="ECO:0000256" key="8">
    <source>
        <dbReference type="ARBA" id="ARBA00023215"/>
    </source>
</evidence>
<dbReference type="Pfam" id="PF00965">
    <property type="entry name" value="TIMP"/>
    <property type="match status" value="1"/>
</dbReference>
<evidence type="ECO:0000256" key="13">
    <source>
        <dbReference type="SAM" id="SignalP"/>
    </source>
</evidence>
<evidence type="ECO:0000313" key="15">
    <source>
        <dbReference type="Ensembl" id="ENSPNAP00000007638.1"/>
    </source>
</evidence>
<proteinExistence type="inferred from homology"/>
<evidence type="ECO:0000256" key="5">
    <source>
        <dbReference type="ARBA" id="ARBA00022608"/>
    </source>
</evidence>
<keyword evidence="10" id="KW-0479">Metal-binding</keyword>
<dbReference type="Gene3D" id="3.90.370.10">
    <property type="entry name" value="Tissue inhibitor of metalloproteinase-1. Chain B, domain 1"/>
    <property type="match status" value="1"/>
</dbReference>
<keyword evidence="6" id="KW-0646">Protease inhibitor</keyword>
<dbReference type="GeneTree" id="ENSGT00940000158348"/>
<feature type="signal peptide" evidence="13">
    <location>
        <begin position="1"/>
        <end position="25"/>
    </location>
</feature>
<dbReference type="STRING" id="42514.ENSPNAP00000007638"/>
<dbReference type="GO" id="GO:0009725">
    <property type="term" value="P:response to hormone"/>
    <property type="evidence" value="ECO:0007669"/>
    <property type="project" value="TreeGrafter"/>
</dbReference>
<evidence type="ECO:0000256" key="4">
    <source>
        <dbReference type="ARBA" id="ARBA00022525"/>
    </source>
</evidence>
<reference evidence="15 16" key="1">
    <citation type="submission" date="2020-10" db="EMBL/GenBank/DDBJ databases">
        <title>Pygocentrus nattereri (red-bellied piranha) genome, fPygNat1, primary haplotype.</title>
        <authorList>
            <person name="Myers G."/>
            <person name="Meyer A."/>
            <person name="Karagic N."/>
            <person name="Pippel M."/>
            <person name="Winkler S."/>
            <person name="Tracey A."/>
            <person name="Wood J."/>
            <person name="Formenti G."/>
            <person name="Howe K."/>
            <person name="Fedrigo O."/>
            <person name="Jarvis E.D."/>
        </authorList>
    </citation>
    <scope>NUCLEOTIDE SEQUENCE [LARGE SCALE GENOMIC DNA]</scope>
</reference>
<evidence type="ECO:0000256" key="6">
    <source>
        <dbReference type="ARBA" id="ARBA00022690"/>
    </source>
</evidence>
<protein>
    <recommendedName>
        <fullName evidence="3">Metalloproteinase inhibitor 2</fullName>
    </recommendedName>
    <alternativeName>
        <fullName evidence="9">Tissue inhibitor of metalloproteinases 2</fullName>
    </alternativeName>
</protein>
<feature type="disulfide bond" evidence="12">
    <location>
        <begin position="171"/>
        <end position="192"/>
    </location>
</feature>
<dbReference type="InterPro" id="IPR027465">
    <property type="entry name" value="TIMP_C"/>
</dbReference>
<evidence type="ECO:0000256" key="1">
    <source>
        <dbReference type="ARBA" id="ARBA00004613"/>
    </source>
</evidence>
<dbReference type="GO" id="GO:0008191">
    <property type="term" value="F:metalloendopeptidase inhibitor activity"/>
    <property type="evidence" value="ECO:0007669"/>
    <property type="project" value="InterPro"/>
</dbReference>
<dbReference type="PROSITE" id="PS50189">
    <property type="entry name" value="NTR"/>
    <property type="match status" value="1"/>
</dbReference>
<dbReference type="InterPro" id="IPR008993">
    <property type="entry name" value="TIMP-like_OB-fold"/>
</dbReference>
<reference evidence="15" key="2">
    <citation type="submission" date="2025-08" db="UniProtKB">
        <authorList>
            <consortium name="Ensembl"/>
        </authorList>
    </citation>
    <scope>IDENTIFICATION</scope>
</reference>
<dbReference type="RefSeq" id="XP_017567472.1">
    <property type="nucleotide sequence ID" value="XM_017711983.2"/>
</dbReference>
<dbReference type="Proteomes" id="UP001501920">
    <property type="component" value="Chromosome 14"/>
</dbReference>
<keyword evidence="13" id="KW-0732">Signal</keyword>
<dbReference type="CTD" id="406650"/>
<feature type="disulfide bond" evidence="12">
    <location>
        <begin position="158"/>
        <end position="163"/>
    </location>
</feature>
<evidence type="ECO:0000256" key="10">
    <source>
        <dbReference type="PIRSR" id="PIRSR601820-1"/>
    </source>
</evidence>
<evidence type="ECO:0000256" key="7">
    <source>
        <dbReference type="ARBA" id="ARBA00023157"/>
    </source>
</evidence>
<dbReference type="InterPro" id="IPR001820">
    <property type="entry name" value="TIMP"/>
</dbReference>
<keyword evidence="4" id="KW-0964">Secreted</keyword>
<dbReference type="CDD" id="cd03585">
    <property type="entry name" value="NTR_TIMP"/>
    <property type="match status" value="1"/>
</dbReference>
<feature type="site" description="Involved in metalloproteinase-binding" evidence="11">
    <location>
        <position position="39"/>
    </location>
</feature>
<dbReference type="GO" id="GO:0005615">
    <property type="term" value="C:extracellular space"/>
    <property type="evidence" value="ECO:0007669"/>
    <property type="project" value="TreeGrafter"/>
</dbReference>
<dbReference type="OrthoDB" id="6041373at2759"/>
<dbReference type="Gene3D" id="2.40.50.120">
    <property type="match status" value="1"/>
</dbReference>
<feature type="disulfide bond" evidence="12">
    <location>
        <begin position="28"/>
        <end position="126"/>
    </location>
</feature>
<feature type="domain" description="NTR" evidence="14">
    <location>
        <begin position="26"/>
        <end position="151"/>
    </location>
</feature>
<evidence type="ECO:0000313" key="16">
    <source>
        <dbReference type="Proteomes" id="UP001501920"/>
    </source>
</evidence>
<keyword evidence="10" id="KW-0862">Zinc</keyword>
<accession>A0A3B4C7J6</accession>
<feature type="chain" id="PRO_5017386805" description="Metalloproteinase inhibitor 2" evidence="13">
    <location>
        <begin position="26"/>
        <end position="219"/>
    </location>
</feature>
<dbReference type="PANTHER" id="PTHR11844">
    <property type="entry name" value="METALLOPROTEASE INHIBITOR"/>
    <property type="match status" value="1"/>
</dbReference>
<feature type="disulfide bond" evidence="12">
    <location>
        <begin position="26"/>
        <end position="97"/>
    </location>
</feature>
<comment type="similarity">
    <text evidence="2">Belongs to the protease inhibitor I35 (TIMP) family.</text>
</comment>
<dbReference type="InterPro" id="IPR001134">
    <property type="entry name" value="Netrin_domain"/>
</dbReference>
<reference evidence="15" key="3">
    <citation type="submission" date="2025-09" db="UniProtKB">
        <authorList>
            <consortium name="Ensembl"/>
        </authorList>
    </citation>
    <scope>IDENTIFICATION</scope>
</reference>